<reference evidence="4 5" key="1">
    <citation type="submission" date="2021-07" db="EMBL/GenBank/DDBJ databases">
        <title>Sequencing Streptomyces halstedii LGO-A4 genome an citrus endophytic actinomycete.</title>
        <authorList>
            <person name="Samborskyy M."/>
            <person name="Scott N."/>
            <person name="Deglau R."/>
            <person name="Dickens S."/>
            <person name="Oliveira L.G."/>
        </authorList>
    </citation>
    <scope>NUCLEOTIDE SEQUENCE [LARGE SCALE GENOMIC DNA]</scope>
    <source>
        <strain evidence="4 5">LGO-A4</strain>
    </source>
</reference>
<sequence>MRSRCLVPFAAAVLTAVLSGCNPQLADDRPGDDSPSPAASAASPAAGGPAPGAGALTLSNAIAAIPDGVERRDGYKRDSFRHWIDEDGDGCNTRAEVLIDEATIKPDQSDRCTLSGGSWLSYYDEIEVTDPRKLDIDHVVPLAEAWDSGAYDWSAERRQAYANDLGSDRSLVAVTARSNRSKGDKDPAQWLPPAESAHCIYAADWTATKLRWKLSADEEEKSALLGLAKACPDTMVQYEEAAE</sequence>
<evidence type="ECO:0000256" key="2">
    <source>
        <dbReference type="SAM" id="SignalP"/>
    </source>
</evidence>
<dbReference type="PROSITE" id="PS51257">
    <property type="entry name" value="PROKAR_LIPOPROTEIN"/>
    <property type="match status" value="1"/>
</dbReference>
<evidence type="ECO:0000259" key="3">
    <source>
        <dbReference type="Pfam" id="PF07510"/>
    </source>
</evidence>
<dbReference type="Pfam" id="PF07510">
    <property type="entry name" value="GmrSD_C"/>
    <property type="match status" value="1"/>
</dbReference>
<feature type="compositionally biased region" description="Low complexity" evidence="1">
    <location>
        <begin position="33"/>
        <end position="53"/>
    </location>
</feature>
<comment type="caution">
    <text evidence="4">The sequence shown here is derived from an EMBL/GenBank/DDBJ whole genome shotgun (WGS) entry which is preliminary data.</text>
</comment>
<feature type="chain" id="PRO_5045285561" evidence="2">
    <location>
        <begin position="27"/>
        <end position="243"/>
    </location>
</feature>
<proteinExistence type="predicted"/>
<feature type="region of interest" description="Disordered" evidence="1">
    <location>
        <begin position="24"/>
        <end position="53"/>
    </location>
</feature>
<dbReference type="GO" id="GO:0004519">
    <property type="term" value="F:endonuclease activity"/>
    <property type="evidence" value="ECO:0007669"/>
    <property type="project" value="UniProtKB-KW"/>
</dbReference>
<keyword evidence="4" id="KW-0378">Hydrolase</keyword>
<feature type="signal peptide" evidence="2">
    <location>
        <begin position="1"/>
        <end position="26"/>
    </location>
</feature>
<keyword evidence="2" id="KW-0732">Signal</keyword>
<feature type="domain" description="GmrSD restriction endonucleases C-terminal" evidence="3">
    <location>
        <begin position="114"/>
        <end position="225"/>
    </location>
</feature>
<dbReference type="PANTHER" id="PTHR24094">
    <property type="entry name" value="SECRETED PROTEIN"/>
    <property type="match status" value="1"/>
</dbReference>
<accession>A0ABS6U184</accession>
<dbReference type="PANTHER" id="PTHR24094:SF15">
    <property type="entry name" value="AMP-DEPENDENT SYNTHETASE_LIGASE DOMAIN-CONTAINING PROTEIN-RELATED"/>
    <property type="match status" value="1"/>
</dbReference>
<dbReference type="EMBL" id="JAHUVW010000004">
    <property type="protein sequence ID" value="MBV7674275.1"/>
    <property type="molecule type" value="Genomic_DNA"/>
</dbReference>
<keyword evidence="5" id="KW-1185">Reference proteome</keyword>
<name>A0ABS6U184_STRHA</name>
<dbReference type="InterPro" id="IPR011089">
    <property type="entry name" value="GmrSD_C"/>
</dbReference>
<dbReference type="Proteomes" id="UP000735541">
    <property type="component" value="Unassembled WGS sequence"/>
</dbReference>
<dbReference type="RefSeq" id="WP_228873984.1">
    <property type="nucleotide sequence ID" value="NZ_JAHUVW010000004.1"/>
</dbReference>
<keyword evidence="4" id="KW-0540">Nuclease</keyword>
<organism evidence="4 5">
    <name type="scientific">Streptomyces halstedii</name>
    <dbReference type="NCBI Taxonomy" id="1944"/>
    <lineage>
        <taxon>Bacteria</taxon>
        <taxon>Bacillati</taxon>
        <taxon>Actinomycetota</taxon>
        <taxon>Actinomycetes</taxon>
        <taxon>Kitasatosporales</taxon>
        <taxon>Streptomycetaceae</taxon>
        <taxon>Streptomyces</taxon>
    </lineage>
</organism>
<evidence type="ECO:0000256" key="1">
    <source>
        <dbReference type="SAM" id="MobiDB-lite"/>
    </source>
</evidence>
<evidence type="ECO:0000313" key="4">
    <source>
        <dbReference type="EMBL" id="MBV7674275.1"/>
    </source>
</evidence>
<keyword evidence="4" id="KW-0255">Endonuclease</keyword>
<evidence type="ECO:0000313" key="5">
    <source>
        <dbReference type="Proteomes" id="UP000735541"/>
    </source>
</evidence>
<protein>
    <submittedName>
        <fullName evidence="4">HNH endonuclease family protein</fullName>
    </submittedName>
</protein>
<gene>
    <name evidence="4" type="ORF">STHAL_33045</name>
</gene>